<gene>
    <name evidence="1" type="ORF">V3391_06565</name>
</gene>
<accession>A0ABU7WE02</accession>
<comment type="caution">
    <text evidence="1">The sequence shown here is derived from an EMBL/GenBank/DDBJ whole genome shotgun (WGS) entry which is preliminary data.</text>
</comment>
<keyword evidence="2" id="KW-1185">Reference proteome</keyword>
<protein>
    <recommendedName>
        <fullName evidence="3">DUF2188 domain-containing protein</fullName>
    </recommendedName>
</protein>
<evidence type="ECO:0008006" key="3">
    <source>
        <dbReference type="Google" id="ProtNLM"/>
    </source>
</evidence>
<evidence type="ECO:0000313" key="2">
    <source>
        <dbReference type="Proteomes" id="UP001358324"/>
    </source>
</evidence>
<dbReference type="EMBL" id="JAZHBM010000001">
    <property type="protein sequence ID" value="MEF3081875.1"/>
    <property type="molecule type" value="Genomic_DNA"/>
</dbReference>
<proteinExistence type="predicted"/>
<evidence type="ECO:0000313" key="1">
    <source>
        <dbReference type="EMBL" id="MEF3081875.1"/>
    </source>
</evidence>
<organism evidence="1 2">
    <name type="scientific">Luteimonas flava</name>
    <dbReference type="NCBI Taxonomy" id="3115822"/>
    <lineage>
        <taxon>Bacteria</taxon>
        <taxon>Pseudomonadati</taxon>
        <taxon>Pseudomonadota</taxon>
        <taxon>Gammaproteobacteria</taxon>
        <taxon>Lysobacterales</taxon>
        <taxon>Lysobacteraceae</taxon>
        <taxon>Luteimonas</taxon>
    </lineage>
</organism>
<dbReference type="Proteomes" id="UP001358324">
    <property type="component" value="Unassembled WGS sequence"/>
</dbReference>
<reference evidence="1 2" key="1">
    <citation type="submission" date="2024-01" db="EMBL/GenBank/DDBJ databases">
        <title>Novel species of the genus Luteimonas isolated from rivers.</title>
        <authorList>
            <person name="Lu H."/>
        </authorList>
    </citation>
    <scope>NUCLEOTIDE SEQUENCE [LARGE SCALE GENOMIC DNA]</scope>
    <source>
        <strain evidence="1 2">SMYT11W</strain>
    </source>
</reference>
<sequence>MSAEHRDWRAQYDDGEGCWRVARTDADGREIYGGQTGIEGAPYRCCCEQNARSLAKSMNTVGHP</sequence>
<dbReference type="RefSeq" id="WP_332077589.1">
    <property type="nucleotide sequence ID" value="NZ_JAZHBM010000001.1"/>
</dbReference>
<name>A0ABU7WE02_9GAMM</name>